<sequence>MSHLPNPFQYSMQGDQLLHLDELHPQSVSILYYIVKSCYYSFKRYYYSQSPRDSISPCAPSSVPQPTNNPSGLYEDCSYNLHLQSQEDEKFPDTWFDYRMAVPVLELPKTSPFGEEPVINDPTIFAPVPVSGQPPLLFSQAINPLLPPLPHQCLHRSIQGCPQVTGPNIQGQCQSNCHEQPSGSYLFSEAPIKTFPTPSELLIELSRKKDVVTAAAATTNSAASDSNKNDLIKKPRRRFVHRGMGLVSDDPENITSHEKKRQYLECLEYYVRYLHHQLSLVGAEPVSLERVPAYRGSKLSNRSMRTLLVHMESITTRLNMRTLSEEQKFLNLKDAIYRQDVMTVQGVQNQEFILEEKCTGELRPQNF</sequence>
<dbReference type="STRING" id="703135.A0A2A9NU80"/>
<accession>A0A2A9NU80</accession>
<reference evidence="1 2" key="1">
    <citation type="submission" date="2014-02" db="EMBL/GenBank/DDBJ databases">
        <title>Transposable element dynamics among asymbiotic and ectomycorrhizal Amanita fungi.</title>
        <authorList>
            <consortium name="DOE Joint Genome Institute"/>
            <person name="Hess J."/>
            <person name="Skrede I."/>
            <person name="Wolfe B."/>
            <person name="LaButti K."/>
            <person name="Ohm R.A."/>
            <person name="Grigoriev I.V."/>
            <person name="Pringle A."/>
        </authorList>
    </citation>
    <scope>NUCLEOTIDE SEQUENCE [LARGE SCALE GENOMIC DNA]</scope>
    <source>
        <strain evidence="1 2">SKay4041</strain>
    </source>
</reference>
<evidence type="ECO:0000313" key="1">
    <source>
        <dbReference type="EMBL" id="PFH54535.1"/>
    </source>
</evidence>
<proteinExistence type="predicted"/>
<gene>
    <name evidence="1" type="ORF">AMATHDRAFT_102</name>
</gene>
<name>A0A2A9NU80_9AGAR</name>
<dbReference type="Proteomes" id="UP000242287">
    <property type="component" value="Unassembled WGS sequence"/>
</dbReference>
<dbReference type="OrthoDB" id="3258400at2759"/>
<dbReference type="AlphaFoldDB" id="A0A2A9NU80"/>
<dbReference type="EMBL" id="KZ301969">
    <property type="protein sequence ID" value="PFH54535.1"/>
    <property type="molecule type" value="Genomic_DNA"/>
</dbReference>
<organism evidence="1 2">
    <name type="scientific">Amanita thiersii Skay4041</name>
    <dbReference type="NCBI Taxonomy" id="703135"/>
    <lineage>
        <taxon>Eukaryota</taxon>
        <taxon>Fungi</taxon>
        <taxon>Dikarya</taxon>
        <taxon>Basidiomycota</taxon>
        <taxon>Agaricomycotina</taxon>
        <taxon>Agaricomycetes</taxon>
        <taxon>Agaricomycetidae</taxon>
        <taxon>Agaricales</taxon>
        <taxon>Pluteineae</taxon>
        <taxon>Amanitaceae</taxon>
        <taxon>Amanita</taxon>
    </lineage>
</organism>
<protein>
    <submittedName>
        <fullName evidence="1">Uncharacterized protein</fullName>
    </submittedName>
</protein>
<evidence type="ECO:0000313" key="2">
    <source>
        <dbReference type="Proteomes" id="UP000242287"/>
    </source>
</evidence>
<keyword evidence="2" id="KW-1185">Reference proteome</keyword>